<accession>A0A368PU53</accession>
<name>A0A368PU53_SETIT</name>
<gene>
    <name evidence="1" type="ORF">SETIT_2G003900v2</name>
</gene>
<dbReference type="AlphaFoldDB" id="A0A368PU53"/>
<evidence type="ECO:0000313" key="1">
    <source>
        <dbReference type="EMBL" id="RCV09153.1"/>
    </source>
</evidence>
<reference evidence="1" key="2">
    <citation type="submission" date="2015-07" db="EMBL/GenBank/DDBJ databases">
        <authorList>
            <person name="Noorani M."/>
        </authorList>
    </citation>
    <scope>NUCLEOTIDE SEQUENCE</scope>
    <source>
        <strain evidence="1">Yugu1</strain>
    </source>
</reference>
<sequence>MHITTIGEIVVLMLSFLLRNSFFLREAYICLYGLSVLRRQYFGTFSIEDYFFGPFSLFFWKNYPWAYLSPSCPGLVNGRERLGIGWTSDPAYVVSLLQSCAISNYDSYTIYSTSDSCAISRSKH</sequence>
<dbReference type="EMBL" id="CM003529">
    <property type="protein sequence ID" value="RCV09153.1"/>
    <property type="molecule type" value="Genomic_DNA"/>
</dbReference>
<reference evidence="1" key="1">
    <citation type="journal article" date="2012" name="Nat. Biotechnol.">
        <title>Reference genome sequence of the model plant Setaria.</title>
        <authorList>
            <person name="Bennetzen J.L."/>
            <person name="Schmutz J."/>
            <person name="Wang H."/>
            <person name="Percifield R."/>
            <person name="Hawkins J."/>
            <person name="Pontaroli A.C."/>
            <person name="Estep M."/>
            <person name="Feng L."/>
            <person name="Vaughn J.N."/>
            <person name="Grimwood J."/>
            <person name="Jenkins J."/>
            <person name="Barry K."/>
            <person name="Lindquist E."/>
            <person name="Hellsten U."/>
            <person name="Deshpande S."/>
            <person name="Wang X."/>
            <person name="Wu X."/>
            <person name="Mitros T."/>
            <person name="Triplett J."/>
            <person name="Yang X."/>
            <person name="Ye C.Y."/>
            <person name="Mauro-Herrera M."/>
            <person name="Wang L."/>
            <person name="Li P."/>
            <person name="Sharma M."/>
            <person name="Sharma R."/>
            <person name="Ronald P.C."/>
            <person name="Panaud O."/>
            <person name="Kellogg E.A."/>
            <person name="Brutnell T.P."/>
            <person name="Doust A.N."/>
            <person name="Tuskan G.A."/>
            <person name="Rokhsar D."/>
            <person name="Devos K.M."/>
        </authorList>
    </citation>
    <scope>NUCLEOTIDE SEQUENCE [LARGE SCALE GENOMIC DNA]</scope>
    <source>
        <strain evidence="1">Yugu1</strain>
    </source>
</reference>
<proteinExistence type="predicted"/>
<organism evidence="1">
    <name type="scientific">Setaria italica</name>
    <name type="common">Foxtail millet</name>
    <name type="synonym">Panicum italicum</name>
    <dbReference type="NCBI Taxonomy" id="4555"/>
    <lineage>
        <taxon>Eukaryota</taxon>
        <taxon>Viridiplantae</taxon>
        <taxon>Streptophyta</taxon>
        <taxon>Embryophyta</taxon>
        <taxon>Tracheophyta</taxon>
        <taxon>Spermatophyta</taxon>
        <taxon>Magnoliopsida</taxon>
        <taxon>Liliopsida</taxon>
        <taxon>Poales</taxon>
        <taxon>Poaceae</taxon>
        <taxon>PACMAD clade</taxon>
        <taxon>Panicoideae</taxon>
        <taxon>Panicodae</taxon>
        <taxon>Paniceae</taxon>
        <taxon>Cenchrinae</taxon>
        <taxon>Setaria</taxon>
    </lineage>
</organism>
<protein>
    <submittedName>
        <fullName evidence="1">Uncharacterized protein</fullName>
    </submittedName>
</protein>